<feature type="domain" description="Fanconi Anaemia group E protein C-terminal" evidence="2">
    <location>
        <begin position="305"/>
        <end position="565"/>
    </location>
</feature>
<dbReference type="InterPro" id="IPR039685">
    <property type="entry name" value="FANCE"/>
</dbReference>
<dbReference type="FunCoup" id="A0A5F8HK86">
    <property type="interactions" value="1386"/>
</dbReference>
<dbReference type="PANTHER" id="PTHR32094:SF5">
    <property type="entry name" value="FANCONI ANEMIA GROUP E PROTEIN"/>
    <property type="match status" value="1"/>
</dbReference>
<dbReference type="STRING" id="13616.ENSMODP00000060412"/>
<reference evidence="3 4" key="1">
    <citation type="journal article" date="2007" name="Nature">
        <title>Genome of the marsupial Monodelphis domestica reveals innovation in non-coding sequences.</title>
        <authorList>
            <person name="Mikkelsen T.S."/>
            <person name="Wakefield M.J."/>
            <person name="Aken B."/>
            <person name="Amemiya C.T."/>
            <person name="Chang J.L."/>
            <person name="Duke S."/>
            <person name="Garber M."/>
            <person name="Gentles A.J."/>
            <person name="Goodstadt L."/>
            <person name="Heger A."/>
            <person name="Jurka J."/>
            <person name="Kamal M."/>
            <person name="Mauceli E."/>
            <person name="Searle S.M."/>
            <person name="Sharpe T."/>
            <person name="Baker M.L."/>
            <person name="Batzer M.A."/>
            <person name="Benos P.V."/>
            <person name="Belov K."/>
            <person name="Clamp M."/>
            <person name="Cook A."/>
            <person name="Cuff J."/>
            <person name="Das R."/>
            <person name="Davidow L."/>
            <person name="Deakin J.E."/>
            <person name="Fazzari M.J."/>
            <person name="Glass J.L."/>
            <person name="Grabherr M."/>
            <person name="Greally J.M."/>
            <person name="Gu W."/>
            <person name="Hore T.A."/>
            <person name="Huttley G.A."/>
            <person name="Kleber M."/>
            <person name="Jirtle R.L."/>
            <person name="Koina E."/>
            <person name="Lee J.T."/>
            <person name="Mahony S."/>
            <person name="Marra M.A."/>
            <person name="Miller R.D."/>
            <person name="Nicholls R.D."/>
            <person name="Oda M."/>
            <person name="Papenfuss A.T."/>
            <person name="Parra Z.E."/>
            <person name="Pollock D.D."/>
            <person name="Ray D.A."/>
            <person name="Schein J.E."/>
            <person name="Speed T.P."/>
            <person name="Thompson K."/>
            <person name="VandeBerg J.L."/>
            <person name="Wade C.M."/>
            <person name="Walker J.A."/>
            <person name="Waters P.D."/>
            <person name="Webber C."/>
            <person name="Weidman J.R."/>
            <person name="Xie X."/>
            <person name="Zody M.C."/>
            <person name="Baldwin J."/>
            <person name="Abdouelleil A."/>
            <person name="Abdulkadir J."/>
            <person name="Abebe A."/>
            <person name="Abera B."/>
            <person name="Abreu J."/>
            <person name="Acer S.C."/>
            <person name="Aftuck L."/>
            <person name="Alexander A."/>
            <person name="An P."/>
            <person name="Anderson E."/>
            <person name="Anderson S."/>
            <person name="Arachi H."/>
            <person name="Azer M."/>
            <person name="Bachantsang P."/>
            <person name="Barry A."/>
            <person name="Bayul T."/>
            <person name="Berlin A."/>
            <person name="Bessette D."/>
            <person name="Bloom T."/>
            <person name="Bloom T."/>
            <person name="Boguslavskiy L."/>
            <person name="Bonnet C."/>
            <person name="Boukhgalter B."/>
            <person name="Bourzgui I."/>
            <person name="Brown A."/>
            <person name="Cahill P."/>
            <person name="Channer S."/>
            <person name="Cheshatsang Y."/>
            <person name="Chuda L."/>
            <person name="Citroen M."/>
            <person name="Collymore A."/>
            <person name="Cooke P."/>
            <person name="Costello M."/>
            <person name="D'Aco K."/>
            <person name="Daza R."/>
            <person name="De Haan G."/>
            <person name="DeGray S."/>
            <person name="DeMaso C."/>
            <person name="Dhargay N."/>
            <person name="Dooley K."/>
            <person name="Dooley E."/>
            <person name="Doricent M."/>
            <person name="Dorje P."/>
            <person name="Dorjee K."/>
            <person name="Dupes A."/>
            <person name="Elong R."/>
            <person name="Falk J."/>
            <person name="Farina A."/>
            <person name="Faro S."/>
            <person name="Ferguson D."/>
            <person name="Fisher S."/>
            <person name="Foley C.D."/>
            <person name="Franke A."/>
            <person name="Friedrich D."/>
            <person name="Gadbois L."/>
            <person name="Gearin G."/>
            <person name="Gearin C.R."/>
            <person name="Giannoukos G."/>
            <person name="Goode T."/>
            <person name="Graham J."/>
            <person name="Grandbois E."/>
            <person name="Grewal S."/>
            <person name="Gyaltsen K."/>
            <person name="Hafez N."/>
            <person name="Hagos B."/>
            <person name="Hall J."/>
            <person name="Henson C."/>
            <person name="Hollinger A."/>
            <person name="Honan T."/>
            <person name="Huard M.D."/>
            <person name="Hughes L."/>
            <person name="Hurhula B."/>
            <person name="Husby M.E."/>
            <person name="Kamat A."/>
            <person name="Kanga B."/>
            <person name="Kashin S."/>
            <person name="Khazanovich D."/>
            <person name="Kisner P."/>
            <person name="Lance K."/>
            <person name="Lara M."/>
            <person name="Lee W."/>
            <person name="Lennon N."/>
            <person name="Letendre F."/>
            <person name="LeVine R."/>
            <person name="Lipovsky A."/>
            <person name="Liu X."/>
            <person name="Liu J."/>
            <person name="Liu S."/>
            <person name="Lokyitsang T."/>
            <person name="Lokyitsang Y."/>
            <person name="Lubonja R."/>
            <person name="Lui A."/>
            <person name="MacDonald P."/>
            <person name="Magnisalis V."/>
            <person name="Maru K."/>
            <person name="Matthews C."/>
            <person name="McCusker W."/>
            <person name="McDonough S."/>
            <person name="Mehta T."/>
            <person name="Meldrim J."/>
            <person name="Meneus L."/>
            <person name="Mihai O."/>
            <person name="Mihalev A."/>
            <person name="Mihova T."/>
            <person name="Mittelman R."/>
            <person name="Mlenga V."/>
            <person name="Montmayeur A."/>
            <person name="Mulrain L."/>
            <person name="Navidi A."/>
            <person name="Naylor J."/>
            <person name="Negash T."/>
            <person name="Nguyen T."/>
            <person name="Nguyen N."/>
            <person name="Nicol R."/>
            <person name="Norbu C."/>
            <person name="Norbu N."/>
            <person name="Novod N."/>
            <person name="O'Neill B."/>
            <person name="Osman S."/>
            <person name="Markiewicz E."/>
            <person name="Oyono O.L."/>
            <person name="Patti C."/>
            <person name="Phunkhang P."/>
            <person name="Pierre F."/>
            <person name="Priest M."/>
            <person name="Raghuraman S."/>
            <person name="Rege F."/>
            <person name="Reyes R."/>
            <person name="Rise C."/>
            <person name="Rogov P."/>
            <person name="Ross K."/>
            <person name="Ryan E."/>
            <person name="Settipalli S."/>
            <person name="Shea T."/>
            <person name="Sherpa N."/>
            <person name="Shi L."/>
            <person name="Shih D."/>
            <person name="Sparrow T."/>
            <person name="Spaulding J."/>
            <person name="Stalker J."/>
            <person name="Stange-Thomann N."/>
            <person name="Stavropoulos S."/>
            <person name="Stone C."/>
            <person name="Strader C."/>
            <person name="Tesfaye S."/>
            <person name="Thomson T."/>
            <person name="Thoulutsang Y."/>
            <person name="Thoulutsang D."/>
            <person name="Topham K."/>
            <person name="Topping I."/>
            <person name="Tsamla T."/>
            <person name="Vassiliev H."/>
            <person name="Vo A."/>
            <person name="Wangchuk T."/>
            <person name="Wangdi T."/>
            <person name="Weiand M."/>
            <person name="Wilkinson J."/>
            <person name="Wilson A."/>
            <person name="Yadav S."/>
            <person name="Young G."/>
            <person name="Yu Q."/>
            <person name="Zembek L."/>
            <person name="Zhong D."/>
            <person name="Zimmer A."/>
            <person name="Zwirko Z."/>
            <person name="Jaffe D.B."/>
            <person name="Alvarez P."/>
            <person name="Brockman W."/>
            <person name="Butler J."/>
            <person name="Chin C."/>
            <person name="Gnerre S."/>
            <person name="MacCallum I."/>
            <person name="Graves J.A."/>
            <person name="Ponting C.P."/>
            <person name="Breen M."/>
            <person name="Samollow P.B."/>
            <person name="Lander E.S."/>
            <person name="Lindblad-Toh K."/>
        </authorList>
    </citation>
    <scope>NUCLEOTIDE SEQUENCE [LARGE SCALE GENOMIC DNA]</scope>
</reference>
<protein>
    <submittedName>
        <fullName evidence="3">FA complementation group E</fullName>
    </submittedName>
</protein>
<dbReference type="OMA" id="LRLPWIC"/>
<evidence type="ECO:0000259" key="2">
    <source>
        <dbReference type="Pfam" id="PF11510"/>
    </source>
</evidence>
<evidence type="ECO:0000313" key="4">
    <source>
        <dbReference type="Proteomes" id="UP000002280"/>
    </source>
</evidence>
<proteinExistence type="predicted"/>
<dbReference type="Gene3D" id="1.25.40.480">
    <property type="match status" value="1"/>
</dbReference>
<dbReference type="GeneTree" id="ENSGT00390000000705"/>
<sequence>MVVLIPGDRVFYFCKMSSQPPEQPTWPSAEVRPGPLAEGWAARLGTRLEPSALLLLQLLQSGPGGVLWALRALQKLRAGGSERPFCWGPFLEALSREEPVLEGLDRRLELKPLLLQLPQLCQRNLLSLLLAVRTELPKSGLLLVLQAAKCNPMDTWLQALRKLLQRELTTDEVIKETSPLTQGCQERLRSLCRHIRRGLRPSHPLDFRGTEDMGTQRSGKRRKDPETEPEGFERDTLPKRLRSLEGKGEEEEEEQQLQERTTNEQESSVNGDPASSQRTEGNSGQPILEAVTSSANDRQQEKLLEIQELPKTIKDQVPRILELLETEWEGLEETPPLELQFLHECSPSQLENLCSQLRLSRLSDTTLLQFCNRLLALSPDLSCSSATILSRILFLEQVLSLTASASRLFRAALTAFCGRYPHPVCRGLLIPALQATCTGPTQTELLCCLLEGDTLESDMLVLVLKQILELPWREETSTVMQSLLGRQNNPKEMDLSAESFSVLVQKLAHQGLAAPHSVGCAKLVLTVVTKYQDQITEAHRLCLASAVEFNTTFLKKPLQAALRRLTS</sequence>
<feature type="compositionally biased region" description="Basic and acidic residues" evidence="1">
    <location>
        <begin position="223"/>
        <end position="247"/>
    </location>
</feature>
<dbReference type="GO" id="GO:0043240">
    <property type="term" value="C:Fanconi anaemia nuclear complex"/>
    <property type="evidence" value="ECO:0000318"/>
    <property type="project" value="GO_Central"/>
</dbReference>
<feature type="compositionally biased region" description="Polar residues" evidence="1">
    <location>
        <begin position="267"/>
        <end position="284"/>
    </location>
</feature>
<dbReference type="GO" id="GO:0005654">
    <property type="term" value="C:nucleoplasm"/>
    <property type="evidence" value="ECO:0007669"/>
    <property type="project" value="Ensembl"/>
</dbReference>
<dbReference type="Bgee" id="ENSMODG00000013771">
    <property type="expression patterns" value="Expressed in blood and 18 other cell types or tissues"/>
</dbReference>
<dbReference type="CDD" id="cd07439">
    <property type="entry name" value="FANCE_c-term"/>
    <property type="match status" value="1"/>
</dbReference>
<dbReference type="Pfam" id="PF11510">
    <property type="entry name" value="FA_FANCE"/>
    <property type="match status" value="1"/>
</dbReference>
<dbReference type="GO" id="GO:0005813">
    <property type="term" value="C:centrosome"/>
    <property type="evidence" value="ECO:0007669"/>
    <property type="project" value="Ensembl"/>
</dbReference>
<evidence type="ECO:0000313" key="3">
    <source>
        <dbReference type="Ensembl" id="ENSMODP00000060412.1"/>
    </source>
</evidence>
<keyword evidence="4" id="KW-1185">Reference proteome</keyword>
<dbReference type="Proteomes" id="UP000002280">
    <property type="component" value="Chromosome 2"/>
</dbReference>
<dbReference type="InParanoid" id="A0A5F8HK86"/>
<dbReference type="GO" id="GO:0000785">
    <property type="term" value="C:chromatin"/>
    <property type="evidence" value="ECO:0007669"/>
    <property type="project" value="Ensembl"/>
</dbReference>
<accession>A0A5F8HK86</accession>
<gene>
    <name evidence="3" type="primary">FANCE</name>
</gene>
<evidence type="ECO:0000256" key="1">
    <source>
        <dbReference type="SAM" id="MobiDB-lite"/>
    </source>
</evidence>
<dbReference type="AlphaFoldDB" id="A0A5F8HK86"/>
<feature type="region of interest" description="Disordered" evidence="1">
    <location>
        <begin position="200"/>
        <end position="284"/>
    </location>
</feature>
<dbReference type="PANTHER" id="PTHR32094">
    <property type="entry name" value="FANCONI ANEMIA GROUP E PROTEIN"/>
    <property type="match status" value="1"/>
</dbReference>
<reference evidence="3" key="2">
    <citation type="submission" date="2025-08" db="UniProtKB">
        <authorList>
            <consortium name="Ensembl"/>
        </authorList>
    </citation>
    <scope>IDENTIFICATION</scope>
</reference>
<name>A0A5F8HK86_MONDO</name>
<organism evidence="3 4">
    <name type="scientific">Monodelphis domestica</name>
    <name type="common">Gray short-tailed opossum</name>
    <dbReference type="NCBI Taxonomy" id="13616"/>
    <lineage>
        <taxon>Eukaryota</taxon>
        <taxon>Metazoa</taxon>
        <taxon>Chordata</taxon>
        <taxon>Craniata</taxon>
        <taxon>Vertebrata</taxon>
        <taxon>Euteleostomi</taxon>
        <taxon>Mammalia</taxon>
        <taxon>Metatheria</taxon>
        <taxon>Didelphimorphia</taxon>
        <taxon>Didelphidae</taxon>
        <taxon>Monodelphis</taxon>
    </lineage>
</organism>
<reference evidence="3" key="3">
    <citation type="submission" date="2025-09" db="UniProtKB">
        <authorList>
            <consortium name="Ensembl"/>
        </authorList>
    </citation>
    <scope>IDENTIFICATION</scope>
</reference>
<dbReference type="Ensembl" id="ENSMODT00000056749.1">
    <property type="protein sequence ID" value="ENSMODP00000060412.1"/>
    <property type="gene ID" value="ENSMODG00000013771.4"/>
</dbReference>
<dbReference type="GO" id="GO:0036297">
    <property type="term" value="P:interstrand cross-link repair"/>
    <property type="evidence" value="ECO:0007669"/>
    <property type="project" value="InterPro"/>
</dbReference>
<dbReference type="InterPro" id="IPR021025">
    <property type="entry name" value="Fanconi_anaemia_gr_E_prot_C"/>
</dbReference>